<dbReference type="NCBIfam" id="TIGR04336">
    <property type="entry name" value="AmmeMemoSam_B"/>
    <property type="match status" value="1"/>
</dbReference>
<evidence type="ECO:0000259" key="3">
    <source>
        <dbReference type="SMART" id="SM00854"/>
    </source>
</evidence>
<dbReference type="EMBL" id="PFBZ01000017">
    <property type="protein sequence ID" value="PIT86941.1"/>
    <property type="molecule type" value="Genomic_DNA"/>
</dbReference>
<name>A0A2M6W2D4_9BACT</name>
<dbReference type="InterPro" id="IPR029052">
    <property type="entry name" value="Metallo-depent_PP-like"/>
</dbReference>
<dbReference type="Proteomes" id="UP000229362">
    <property type="component" value="Unassembled WGS sequence"/>
</dbReference>
<feature type="signal peptide" evidence="2">
    <location>
        <begin position="1"/>
        <end position="19"/>
    </location>
</feature>
<organism evidence="4 5">
    <name type="scientific">Candidatus Magasanikbacteria bacterium CG10_big_fil_rev_8_21_14_0_10_43_6</name>
    <dbReference type="NCBI Taxonomy" id="1974650"/>
    <lineage>
        <taxon>Bacteria</taxon>
        <taxon>Candidatus Magasanikiibacteriota</taxon>
    </lineage>
</organism>
<accession>A0A2M6W2D4</accession>
<evidence type="ECO:0000313" key="5">
    <source>
        <dbReference type="Proteomes" id="UP000229362"/>
    </source>
</evidence>
<evidence type="ECO:0000256" key="1">
    <source>
        <dbReference type="ARBA" id="ARBA00005662"/>
    </source>
</evidence>
<dbReference type="SUPFAM" id="SSF56300">
    <property type="entry name" value="Metallo-dependent phosphatases"/>
    <property type="match status" value="1"/>
</dbReference>
<dbReference type="Pfam" id="PF09587">
    <property type="entry name" value="PGA_cap"/>
    <property type="match status" value="1"/>
</dbReference>
<reference evidence="5" key="1">
    <citation type="submission" date="2017-09" db="EMBL/GenBank/DDBJ databases">
        <title>Depth-based differentiation of microbial function through sediment-hosted aquifers and enrichment of novel symbionts in the deep terrestrial subsurface.</title>
        <authorList>
            <person name="Probst A.J."/>
            <person name="Ladd B."/>
            <person name="Jarett J.K."/>
            <person name="Geller-Mcgrath D.E."/>
            <person name="Sieber C.M.K."/>
            <person name="Emerson J.B."/>
            <person name="Anantharaman K."/>
            <person name="Thomas B.C."/>
            <person name="Malmstrom R."/>
            <person name="Stieglmeier M."/>
            <person name="Klingl A."/>
            <person name="Woyke T."/>
            <person name="Ryan C.M."/>
            <person name="Banfield J.F."/>
        </authorList>
    </citation>
    <scope>NUCLEOTIDE SEQUENCE [LARGE SCALE GENOMIC DNA]</scope>
</reference>
<dbReference type="PANTHER" id="PTHR33393">
    <property type="entry name" value="POLYGLUTAMINE SYNTHESIS ACCESSORY PROTEIN RV0574C-RELATED"/>
    <property type="match status" value="1"/>
</dbReference>
<dbReference type="SMART" id="SM00854">
    <property type="entry name" value="PGA_cap"/>
    <property type="match status" value="1"/>
</dbReference>
<protein>
    <submittedName>
        <fullName evidence="4">AmmeMemoRadiSam system protein B</fullName>
    </submittedName>
</protein>
<feature type="chain" id="PRO_5014676134" evidence="2">
    <location>
        <begin position="20"/>
        <end position="602"/>
    </location>
</feature>
<dbReference type="Gene3D" id="3.40.830.10">
    <property type="entry name" value="LigB-like"/>
    <property type="match status" value="1"/>
</dbReference>
<dbReference type="CDD" id="cd07361">
    <property type="entry name" value="MEMO_like"/>
    <property type="match status" value="1"/>
</dbReference>
<comment type="similarity">
    <text evidence="1">Belongs to the CapA family.</text>
</comment>
<sequence length="602" mass="67961">MKTYILLLLLCVFSGCAPAAERSFSFPVRNTPEYTSAFQYSAPWEEDIYTTAYAKAEKILPDIREPIKGGVVPHHLVSAHTIAAFFETIQAQHPSTVVIIGPNHFDQGPGLIQSTGRDWKTPFGNVRTNHTVVQALKQAGVLSVHEPTFEQEHSMYSLIPFVRYSLPDTTVVPIVLKEVPGRDHLDKFIAALLPALPKDAVIIASVDFSYYQTVPVAAFHDERTMSIVRNSDFERLSSAEVDSTASLYTLLKLMEAYKTQHIVHEFHTNSAVLAGTREETETTSHYTPYFAFGKPDTERALSILQFGDMMLDRNVQNRYEAHGGPDYLFEAVAGVENRFFRGSDIVTANLEGPFANYRRETSKEIAFRFDPALIPTLQTYQFNQFTLANNHSLDMGRTAFEETKENLSAANIAFYGNQFTVQDDSLLIRETAGKKVAYLGLNDTHNSLSDEKTSELIAHAEAEADITIVNIHWGIEYEPVSHPRQQQLAHSWIDQGVDIIIGHHPHVVQEIEIYKDAPIFYSLGNFIFDQYFSVPTQQSLGVGMTLYDDKISLYVFPLKGEQSQVQHMLFQEGQLFMQDVFDRSRLGAYTFDSNFHLDLPFD</sequence>
<keyword evidence="2" id="KW-0732">Signal</keyword>
<dbReference type="InterPro" id="IPR052169">
    <property type="entry name" value="CW_Biosynth-Accessory"/>
</dbReference>
<evidence type="ECO:0000313" key="4">
    <source>
        <dbReference type="EMBL" id="PIT86941.1"/>
    </source>
</evidence>
<dbReference type="AlphaFoldDB" id="A0A2M6W2D4"/>
<proteinExistence type="inferred from homology"/>
<evidence type="ECO:0000256" key="2">
    <source>
        <dbReference type="SAM" id="SignalP"/>
    </source>
</evidence>
<dbReference type="Gene3D" id="3.60.21.10">
    <property type="match status" value="1"/>
</dbReference>
<dbReference type="PANTHER" id="PTHR33393:SF13">
    <property type="entry name" value="PGA BIOSYNTHESIS PROTEIN CAPA"/>
    <property type="match status" value="1"/>
</dbReference>
<gene>
    <name evidence="4" type="primary">amrB</name>
    <name evidence="4" type="ORF">COU33_00380</name>
</gene>
<feature type="domain" description="Capsule synthesis protein CapA" evidence="3">
    <location>
        <begin position="302"/>
        <end position="530"/>
    </location>
</feature>
<dbReference type="SUPFAM" id="SSF53213">
    <property type="entry name" value="LigB-like"/>
    <property type="match status" value="1"/>
</dbReference>
<dbReference type="CDD" id="cd07381">
    <property type="entry name" value="MPP_CapA"/>
    <property type="match status" value="1"/>
</dbReference>
<dbReference type="PROSITE" id="PS51257">
    <property type="entry name" value="PROKAR_LIPOPROTEIN"/>
    <property type="match status" value="1"/>
</dbReference>
<dbReference type="InterPro" id="IPR002737">
    <property type="entry name" value="MEMO1_fam"/>
</dbReference>
<dbReference type="InterPro" id="IPR019079">
    <property type="entry name" value="Capsule_synth_CapA"/>
</dbReference>
<comment type="caution">
    <text evidence="4">The sequence shown here is derived from an EMBL/GenBank/DDBJ whole genome shotgun (WGS) entry which is preliminary data.</text>
</comment>
<dbReference type="Pfam" id="PF01875">
    <property type="entry name" value="Memo"/>
    <property type="match status" value="1"/>
</dbReference>